<feature type="compositionally biased region" description="Polar residues" evidence="1">
    <location>
        <begin position="1265"/>
        <end position="1294"/>
    </location>
</feature>
<feature type="region of interest" description="Disordered" evidence="1">
    <location>
        <begin position="16"/>
        <end position="65"/>
    </location>
</feature>
<comment type="caution">
    <text evidence="4">The sequence shown here is derived from an EMBL/GenBank/DDBJ whole genome shotgun (WGS) entry which is preliminary data.</text>
</comment>
<feature type="domain" description="Spt20-like SEP" evidence="2">
    <location>
        <begin position="70"/>
        <end position="228"/>
    </location>
</feature>
<sequence length="1294" mass="139318">MGVSFKISRTGTRFKAKPVIPDSNSVKDGAEKSLDSSKIPSNNESNGKDEDAVGISDSSLTSGRDHISAEDEVSFVLNLYPDRYSIGKPSENDNALHAAFQGGSKLFLPYDRTSAGLFAAIECGRLPGGILDDIPCKYVEGAIICEIRDYRKCISDTGFNTPSVNGSPTITKVRLKMSLENVVKDIPLMADDSWTYGDRMEVESRILKALQPKLCLDPTPKLDKLSENPVSVQLNLGLAGVRKRRLRQVPEVTVTASNRLHGKKICIDRVPESSGYRTGELGPPSADVMSQHVQDNVAVQGIVPDSMVGSRSRNFVQDVSFPALNSNSQSLKIQAGPGNQRNMHDPMQGPAVNICGASPAGQDMSISYTENINPAGLAKMESQEGQLSPYSNLNKRARLVSGGPDGTQQQQFGSYMDGLQGPDMQWKNQLLQQHQNARGIQYANPGMQKYPQLVGEGVGNQDSVKLEKLDSNLVKSDMQMMETEGGHMDPRLQPRLHQQSVIRPSFHQSGWTSLGQQVEKDARKEDQFQKRKSIQSPRLLAGPVAQSPLSAKSAELSGGSMGAQYGAVSSAASLGHLQREKSAITSIPAVERTASMTSSANDSVQPQHQAQLTAKRRSNSFSKNPGMNGVGSPVSVNTMGGPMNASSPSISTPQLTEQSMIERFAKIEVVAMRHQLNCKKNKVDEYPRKPRAFSKQELLVRLSTAANNEYVKDETCTKPMSESLVGGSMNVCKIRVLHVQPERTVQGNMIPVSPTIRTRMIMSEKPNDGTVAMHYGDLEDGDYLNAEDYLPTLPNTHLADLLAAQFCALMIREGYFVEDHIQPRPPRISVQPTSSQPNTQGVVHNNNTVPDVQQYSELVSGQQTAETKPPIGNASMASNPNLLPNPGMLPPGSTQVLQMSEGLVSGVSMAPKQEPMDPQQPLQQQPQPQQQLPLQNQPSMVPQQQPHFQRSSVMLPANSMPQLNTSFGQSSNLPLGNMGNKPSPLQLLQQQQQQQQQPTQMQRRMMMGLGPAMGMANIGNNMVGLGGLGNVMGIGGARGMGGTGMSGPISGMGANVGQHPMNISQANAISQHIRAGTLDQQAVMAQRIKMAQAQSRMLGGTQAGVAGISGAARQMQPGSAGLLMLGQTLTRGNINPMQRTMMGAMGQMGQMGQIGIPKLVPGMNVPMNQQQLQQRQQQQMQPQPQQMQQQEATSPLQAVVSPQQVGSPSTLGIPQPLNQQQLTPQQQQASPPQMAQRTPMSPPLSSGPMHPMSAGNPEACPASPALSSQTLGSVGSITNSPMDLQGVNKSNSVT</sequence>
<feature type="compositionally biased region" description="Polar residues" evidence="1">
    <location>
        <begin position="1191"/>
        <end position="1212"/>
    </location>
</feature>
<protein>
    <submittedName>
        <fullName evidence="4">Uncharacterized protein</fullName>
    </submittedName>
</protein>
<reference evidence="4" key="1">
    <citation type="submission" date="2022-04" db="EMBL/GenBank/DDBJ databases">
        <title>Carnegiea gigantea Genome sequencing and assembly v2.</title>
        <authorList>
            <person name="Copetti D."/>
            <person name="Sanderson M.J."/>
            <person name="Burquez A."/>
            <person name="Wojciechowski M.F."/>
        </authorList>
    </citation>
    <scope>NUCLEOTIDE SEQUENCE</scope>
    <source>
        <strain evidence="4">SGP5-SGP5p</strain>
        <tissue evidence="4">Aerial part</tissue>
    </source>
</reference>
<name>A0A9Q1KDV3_9CARY</name>
<dbReference type="GO" id="GO:0003712">
    <property type="term" value="F:transcription coregulator activity"/>
    <property type="evidence" value="ECO:0007669"/>
    <property type="project" value="InterPro"/>
</dbReference>
<dbReference type="OrthoDB" id="1932706at2759"/>
<dbReference type="GO" id="GO:0006357">
    <property type="term" value="P:regulation of transcription by RNA polymerase II"/>
    <property type="evidence" value="ECO:0007669"/>
    <property type="project" value="TreeGrafter"/>
</dbReference>
<evidence type="ECO:0000259" key="3">
    <source>
        <dbReference type="Pfam" id="PF20474"/>
    </source>
</evidence>
<feature type="compositionally biased region" description="Low complexity" evidence="1">
    <location>
        <begin position="1214"/>
        <end position="1236"/>
    </location>
</feature>
<dbReference type="InterPro" id="IPR046467">
    <property type="entry name" value="PHL_dom"/>
</dbReference>
<feature type="compositionally biased region" description="Polar residues" evidence="1">
    <location>
        <begin position="959"/>
        <end position="974"/>
    </location>
</feature>
<feature type="compositionally biased region" description="Low complexity" evidence="1">
    <location>
        <begin position="985"/>
        <end position="997"/>
    </location>
</feature>
<feature type="compositionally biased region" description="Polar residues" evidence="1">
    <location>
        <begin position="505"/>
        <end position="516"/>
    </location>
</feature>
<feature type="region of interest" description="Disordered" evidence="1">
    <location>
        <begin position="505"/>
        <end position="546"/>
    </location>
</feature>
<feature type="region of interest" description="Disordered" evidence="1">
    <location>
        <begin position="1169"/>
        <end position="1294"/>
    </location>
</feature>
<feature type="region of interest" description="Disordered" evidence="1">
    <location>
        <begin position="859"/>
        <end position="894"/>
    </location>
</feature>
<feature type="region of interest" description="Disordered" evidence="1">
    <location>
        <begin position="958"/>
        <end position="1002"/>
    </location>
</feature>
<dbReference type="PANTHER" id="PTHR13526">
    <property type="entry name" value="TRANSCRIPTION FACTOR SPT20 HOMOLOG"/>
    <property type="match status" value="1"/>
</dbReference>
<feature type="compositionally biased region" description="Low complexity" evidence="1">
    <location>
        <begin position="919"/>
        <end position="938"/>
    </location>
</feature>
<feature type="compositionally biased region" description="Polar residues" evidence="1">
    <location>
        <begin position="597"/>
        <end position="612"/>
    </location>
</feature>
<feature type="region of interest" description="Disordered" evidence="1">
    <location>
        <begin position="597"/>
        <end position="629"/>
    </location>
</feature>
<feature type="compositionally biased region" description="Basic and acidic residues" evidence="1">
    <location>
        <begin position="518"/>
        <end position="529"/>
    </location>
</feature>
<evidence type="ECO:0000256" key="1">
    <source>
        <dbReference type="SAM" id="MobiDB-lite"/>
    </source>
</evidence>
<accession>A0A9Q1KDV3</accession>
<feature type="compositionally biased region" description="Polar residues" evidence="1">
    <location>
        <begin position="830"/>
        <end position="846"/>
    </location>
</feature>
<feature type="region of interest" description="Disordered" evidence="1">
    <location>
        <begin position="826"/>
        <end position="846"/>
    </location>
</feature>
<feature type="compositionally biased region" description="Low complexity" evidence="1">
    <location>
        <begin position="1169"/>
        <end position="1190"/>
    </location>
</feature>
<evidence type="ECO:0000259" key="2">
    <source>
        <dbReference type="Pfam" id="PF12090"/>
    </source>
</evidence>
<dbReference type="Proteomes" id="UP001153076">
    <property type="component" value="Unassembled WGS sequence"/>
</dbReference>
<organism evidence="4 5">
    <name type="scientific">Carnegiea gigantea</name>
    <dbReference type="NCBI Taxonomy" id="171969"/>
    <lineage>
        <taxon>Eukaryota</taxon>
        <taxon>Viridiplantae</taxon>
        <taxon>Streptophyta</taxon>
        <taxon>Embryophyta</taxon>
        <taxon>Tracheophyta</taxon>
        <taxon>Spermatophyta</taxon>
        <taxon>Magnoliopsida</taxon>
        <taxon>eudicotyledons</taxon>
        <taxon>Gunneridae</taxon>
        <taxon>Pentapetalae</taxon>
        <taxon>Caryophyllales</taxon>
        <taxon>Cactineae</taxon>
        <taxon>Cactaceae</taxon>
        <taxon>Cactoideae</taxon>
        <taxon>Echinocereeae</taxon>
        <taxon>Carnegiea</taxon>
    </lineage>
</organism>
<feature type="domain" description="PHL" evidence="3">
    <location>
        <begin position="673"/>
        <end position="825"/>
    </location>
</feature>
<feature type="compositionally biased region" description="Low complexity" evidence="1">
    <location>
        <begin position="879"/>
        <end position="892"/>
    </location>
</feature>
<keyword evidence="5" id="KW-1185">Reference proteome</keyword>
<dbReference type="GO" id="GO:0000124">
    <property type="term" value="C:SAGA complex"/>
    <property type="evidence" value="ECO:0007669"/>
    <property type="project" value="InterPro"/>
</dbReference>
<proteinExistence type="predicted"/>
<dbReference type="Pfam" id="PF20474">
    <property type="entry name" value="PHL"/>
    <property type="match status" value="1"/>
</dbReference>
<dbReference type="EMBL" id="JAKOGI010000175">
    <property type="protein sequence ID" value="KAJ8441145.1"/>
    <property type="molecule type" value="Genomic_DNA"/>
</dbReference>
<dbReference type="InterPro" id="IPR046468">
    <property type="entry name" value="Spt20-like_SEP"/>
</dbReference>
<feature type="region of interest" description="Disordered" evidence="1">
    <location>
        <begin position="909"/>
        <end position="946"/>
    </location>
</feature>
<evidence type="ECO:0000313" key="5">
    <source>
        <dbReference type="Proteomes" id="UP001153076"/>
    </source>
</evidence>
<dbReference type="PANTHER" id="PTHR13526:SF8">
    <property type="entry name" value="TRANSCRIPTION FACTOR SPT20 HOMOLOG"/>
    <property type="match status" value="1"/>
</dbReference>
<gene>
    <name evidence="4" type="ORF">Cgig2_006974</name>
</gene>
<evidence type="ECO:0000313" key="4">
    <source>
        <dbReference type="EMBL" id="KAJ8441145.1"/>
    </source>
</evidence>
<dbReference type="InterPro" id="IPR021950">
    <property type="entry name" value="Spt20"/>
</dbReference>
<feature type="compositionally biased region" description="Polar residues" evidence="1">
    <location>
        <begin position="36"/>
        <end position="45"/>
    </location>
</feature>
<dbReference type="Pfam" id="PF12090">
    <property type="entry name" value="Spt20_SEP"/>
    <property type="match status" value="1"/>
</dbReference>